<dbReference type="Pfam" id="PF00486">
    <property type="entry name" value="Trans_reg_C"/>
    <property type="match status" value="1"/>
</dbReference>
<evidence type="ECO:0000256" key="4">
    <source>
        <dbReference type="PROSITE-ProRule" id="PRU00169"/>
    </source>
</evidence>
<evidence type="ECO:0000256" key="2">
    <source>
        <dbReference type="ARBA" id="ARBA00023012"/>
    </source>
</evidence>
<dbReference type="Pfam" id="PF00072">
    <property type="entry name" value="Response_reg"/>
    <property type="match status" value="1"/>
</dbReference>
<comment type="caution">
    <text evidence="8">The sequence shown here is derived from an EMBL/GenBank/DDBJ whole genome shotgun (WGS) entry which is preliminary data.</text>
</comment>
<proteinExistence type="predicted"/>
<dbReference type="InterPro" id="IPR036388">
    <property type="entry name" value="WH-like_DNA-bd_sf"/>
</dbReference>
<dbReference type="Proteomes" id="UP001501410">
    <property type="component" value="Unassembled WGS sequence"/>
</dbReference>
<dbReference type="PANTHER" id="PTHR48111:SF40">
    <property type="entry name" value="PHOSPHATE REGULON TRANSCRIPTIONAL REGULATORY PROTEIN PHOB"/>
    <property type="match status" value="1"/>
</dbReference>
<keyword evidence="3 5" id="KW-0238">DNA-binding</keyword>
<dbReference type="InterPro" id="IPR001867">
    <property type="entry name" value="OmpR/PhoB-type_DNA-bd"/>
</dbReference>
<dbReference type="InterPro" id="IPR039420">
    <property type="entry name" value="WalR-like"/>
</dbReference>
<dbReference type="EMBL" id="BAABEZ010000004">
    <property type="protein sequence ID" value="GAA4450736.1"/>
    <property type="molecule type" value="Genomic_DNA"/>
</dbReference>
<sequence length="231" mass="26755">MTPSSKAKVLLVEDDASIAFIVKDNLEDRGYEVVYCVDGETGWQQFMRNNFDICLLDVMLPKKDGLALAAQIRKKNETVPILMLTALGSDESKIAGFQKGIDDYITKPFNIQELLLRMEVFLKRTQKKSEPMEEPVPIGNLFFDFRNLQLKNEHETIQLTQREAELFRYFYQNKNTVLKREDILTKIWGKDDYFLGRSMDVFITKLRKYIKGQPGIEIQTIHGVGFKMIVS</sequence>
<dbReference type="PANTHER" id="PTHR48111">
    <property type="entry name" value="REGULATOR OF RPOS"/>
    <property type="match status" value="1"/>
</dbReference>
<dbReference type="Gene3D" id="3.40.50.2300">
    <property type="match status" value="1"/>
</dbReference>
<evidence type="ECO:0000256" key="5">
    <source>
        <dbReference type="PROSITE-ProRule" id="PRU01091"/>
    </source>
</evidence>
<dbReference type="PROSITE" id="PS50110">
    <property type="entry name" value="RESPONSE_REGULATORY"/>
    <property type="match status" value="1"/>
</dbReference>
<protein>
    <submittedName>
        <fullName evidence="8">Response regulator transcription factor</fullName>
    </submittedName>
</protein>
<feature type="DNA-binding region" description="OmpR/PhoB-type" evidence="5">
    <location>
        <begin position="133"/>
        <end position="230"/>
    </location>
</feature>
<dbReference type="SMART" id="SM00862">
    <property type="entry name" value="Trans_reg_C"/>
    <property type="match status" value="1"/>
</dbReference>
<feature type="domain" description="Response regulatory" evidence="6">
    <location>
        <begin position="8"/>
        <end position="122"/>
    </location>
</feature>
<accession>A0ABP8MIY6</accession>
<keyword evidence="9" id="KW-1185">Reference proteome</keyword>
<dbReference type="SMART" id="SM00448">
    <property type="entry name" value="REC"/>
    <property type="match status" value="1"/>
</dbReference>
<evidence type="ECO:0000259" key="6">
    <source>
        <dbReference type="PROSITE" id="PS50110"/>
    </source>
</evidence>
<feature type="domain" description="OmpR/PhoB-type" evidence="7">
    <location>
        <begin position="133"/>
        <end position="230"/>
    </location>
</feature>
<keyword evidence="2" id="KW-0902">Two-component regulatory system</keyword>
<evidence type="ECO:0000313" key="8">
    <source>
        <dbReference type="EMBL" id="GAA4450736.1"/>
    </source>
</evidence>
<dbReference type="PROSITE" id="PS51755">
    <property type="entry name" value="OMPR_PHOB"/>
    <property type="match status" value="1"/>
</dbReference>
<keyword evidence="1 4" id="KW-0597">Phosphoprotein</keyword>
<evidence type="ECO:0000259" key="7">
    <source>
        <dbReference type="PROSITE" id="PS51755"/>
    </source>
</evidence>
<dbReference type="InterPro" id="IPR001789">
    <property type="entry name" value="Sig_transdc_resp-reg_receiver"/>
</dbReference>
<organism evidence="8 9">
    <name type="scientific">Rurimicrobium arvi</name>
    <dbReference type="NCBI Taxonomy" id="2049916"/>
    <lineage>
        <taxon>Bacteria</taxon>
        <taxon>Pseudomonadati</taxon>
        <taxon>Bacteroidota</taxon>
        <taxon>Chitinophagia</taxon>
        <taxon>Chitinophagales</taxon>
        <taxon>Chitinophagaceae</taxon>
        <taxon>Rurimicrobium</taxon>
    </lineage>
</organism>
<dbReference type="SUPFAM" id="SSF52172">
    <property type="entry name" value="CheY-like"/>
    <property type="match status" value="1"/>
</dbReference>
<dbReference type="RefSeq" id="WP_344822766.1">
    <property type="nucleotide sequence ID" value="NZ_BAABEZ010000004.1"/>
</dbReference>
<evidence type="ECO:0000256" key="3">
    <source>
        <dbReference type="ARBA" id="ARBA00023125"/>
    </source>
</evidence>
<gene>
    <name evidence="8" type="ORF">GCM10023092_07180</name>
</gene>
<dbReference type="CDD" id="cd17574">
    <property type="entry name" value="REC_OmpR"/>
    <property type="match status" value="1"/>
</dbReference>
<feature type="modified residue" description="4-aspartylphosphate" evidence="4">
    <location>
        <position position="57"/>
    </location>
</feature>
<reference evidence="9" key="1">
    <citation type="journal article" date="2019" name="Int. J. Syst. Evol. Microbiol.">
        <title>The Global Catalogue of Microorganisms (GCM) 10K type strain sequencing project: providing services to taxonomists for standard genome sequencing and annotation.</title>
        <authorList>
            <consortium name="The Broad Institute Genomics Platform"/>
            <consortium name="The Broad Institute Genome Sequencing Center for Infectious Disease"/>
            <person name="Wu L."/>
            <person name="Ma J."/>
        </authorList>
    </citation>
    <scope>NUCLEOTIDE SEQUENCE [LARGE SCALE GENOMIC DNA]</scope>
    <source>
        <strain evidence="9">JCM 31921</strain>
    </source>
</reference>
<dbReference type="Gene3D" id="1.10.10.10">
    <property type="entry name" value="Winged helix-like DNA-binding domain superfamily/Winged helix DNA-binding domain"/>
    <property type="match status" value="1"/>
</dbReference>
<dbReference type="CDD" id="cd00383">
    <property type="entry name" value="trans_reg_C"/>
    <property type="match status" value="1"/>
</dbReference>
<evidence type="ECO:0000313" key="9">
    <source>
        <dbReference type="Proteomes" id="UP001501410"/>
    </source>
</evidence>
<name>A0ABP8MIY6_9BACT</name>
<evidence type="ECO:0000256" key="1">
    <source>
        <dbReference type="ARBA" id="ARBA00022553"/>
    </source>
</evidence>
<dbReference type="InterPro" id="IPR011006">
    <property type="entry name" value="CheY-like_superfamily"/>
</dbReference>